<keyword evidence="2" id="KW-0472">Membrane</keyword>
<feature type="compositionally biased region" description="Low complexity" evidence="1">
    <location>
        <begin position="256"/>
        <end position="269"/>
    </location>
</feature>
<comment type="caution">
    <text evidence="3">The sequence shown here is derived from an EMBL/GenBank/DDBJ whole genome shotgun (WGS) entry which is preliminary data.</text>
</comment>
<dbReference type="OrthoDB" id="4486602at2759"/>
<proteinExistence type="predicted"/>
<dbReference type="EMBL" id="JNOM01000504">
    <property type="protein sequence ID" value="KNG81039.1"/>
    <property type="molecule type" value="Genomic_DNA"/>
</dbReference>
<keyword evidence="4" id="KW-1185">Reference proteome</keyword>
<keyword evidence="2" id="KW-0812">Transmembrane</keyword>
<keyword evidence="2" id="KW-1133">Transmembrane helix</keyword>
<sequence length="312" mass="34915">MDLHTSSLPSDVLVQFYTAVRITVAVVFFTITRKPPSFLVQAGPPLAALTTAFSPCFIVLLVPYYLRLATRRTLCDAPRYVDESVCTDVEEEDERTAVELSDVDISSDDTVIHDINWEEDDSNVKKCESRDVVFLNEIPGEAGRDGEDVVKEGPSEGNEEALLDRRDMMPSDEIIHDISPDEEDAGNSERLEEADIEISDEITRAIDLDEMVVGVDAKLEENDMVSCGQAPDITDQSTEEDIVRELPPPKVSTHQTSPTPDFPPSSTLSGKRLRAYWDSAPGNELYISRQTRMFESFHAALESRTRPPWSFR</sequence>
<reference evidence="3 4" key="1">
    <citation type="submission" date="2014-06" db="EMBL/GenBank/DDBJ databases">
        <title>The Genome of the Aflatoxigenic Filamentous Fungus Aspergillus nomius.</title>
        <authorList>
            <person name="Moore M.G."/>
            <person name="Shannon B.M."/>
            <person name="Brian M.M."/>
        </authorList>
    </citation>
    <scope>NUCLEOTIDE SEQUENCE [LARGE SCALE GENOMIC DNA]</scope>
    <source>
        <strain evidence="3 4">NRRL 13137</strain>
    </source>
</reference>
<gene>
    <name evidence="3" type="ORF">ANOM_011349</name>
</gene>
<feature type="region of interest" description="Disordered" evidence="1">
    <location>
        <begin position="248"/>
        <end position="269"/>
    </location>
</feature>
<organism evidence="3 4">
    <name type="scientific">Aspergillus nomiae NRRL (strain ATCC 15546 / NRRL 13137 / CBS 260.88 / M93)</name>
    <dbReference type="NCBI Taxonomy" id="1509407"/>
    <lineage>
        <taxon>Eukaryota</taxon>
        <taxon>Fungi</taxon>
        <taxon>Dikarya</taxon>
        <taxon>Ascomycota</taxon>
        <taxon>Pezizomycotina</taxon>
        <taxon>Eurotiomycetes</taxon>
        <taxon>Eurotiomycetidae</taxon>
        <taxon>Eurotiales</taxon>
        <taxon>Aspergillaceae</taxon>
        <taxon>Aspergillus</taxon>
        <taxon>Aspergillus subgen. Circumdati</taxon>
    </lineage>
</organism>
<protein>
    <submittedName>
        <fullName evidence="3">Uncharacterized protein</fullName>
    </submittedName>
</protein>
<accession>A0A0L1INE8</accession>
<feature type="transmembrane region" description="Helical" evidence="2">
    <location>
        <begin position="12"/>
        <end position="31"/>
    </location>
</feature>
<dbReference type="Proteomes" id="UP000037505">
    <property type="component" value="Unassembled WGS sequence"/>
</dbReference>
<feature type="transmembrane region" description="Helical" evidence="2">
    <location>
        <begin position="43"/>
        <end position="66"/>
    </location>
</feature>
<dbReference type="RefSeq" id="XP_015401962.1">
    <property type="nucleotide sequence ID" value="XM_015556605.1"/>
</dbReference>
<evidence type="ECO:0000256" key="1">
    <source>
        <dbReference type="SAM" id="MobiDB-lite"/>
    </source>
</evidence>
<evidence type="ECO:0000256" key="2">
    <source>
        <dbReference type="SAM" id="Phobius"/>
    </source>
</evidence>
<dbReference type="AlphaFoldDB" id="A0A0L1INE8"/>
<evidence type="ECO:0000313" key="3">
    <source>
        <dbReference type="EMBL" id="KNG81039.1"/>
    </source>
</evidence>
<evidence type="ECO:0000313" key="4">
    <source>
        <dbReference type="Proteomes" id="UP000037505"/>
    </source>
</evidence>
<name>A0A0L1INE8_ASPN3</name>
<dbReference type="GeneID" id="26813153"/>